<comment type="similarity">
    <text evidence="2">Belongs to the G-protein coupled receptor 1 family.</text>
</comment>
<feature type="transmembrane region" description="Helical" evidence="10">
    <location>
        <begin position="143"/>
        <end position="164"/>
    </location>
</feature>
<keyword evidence="6 10" id="KW-0472">Membrane</keyword>
<feature type="transmembrane region" description="Helical" evidence="10">
    <location>
        <begin position="249"/>
        <end position="272"/>
    </location>
</feature>
<evidence type="ECO:0000256" key="2">
    <source>
        <dbReference type="ARBA" id="ARBA00010663"/>
    </source>
</evidence>
<comment type="subcellular location">
    <subcellularLocation>
        <location evidence="1">Membrane</location>
        <topology evidence="1">Multi-pass membrane protein</topology>
    </subcellularLocation>
</comment>
<evidence type="ECO:0000256" key="8">
    <source>
        <dbReference type="ARBA" id="ARBA00023224"/>
    </source>
</evidence>
<dbReference type="PRINTS" id="PR01012">
    <property type="entry name" value="NRPEPTIDEYR"/>
</dbReference>
<dbReference type="PRINTS" id="PR00237">
    <property type="entry name" value="GPCRRHODOPSN"/>
</dbReference>
<evidence type="ECO:0000313" key="12">
    <source>
        <dbReference type="Proteomes" id="UP000515163"/>
    </source>
</evidence>
<keyword evidence="8" id="KW-0807">Transducer</keyword>
<dbReference type="KEGG" id="aten:116297592"/>
<dbReference type="CDD" id="cd14993">
    <property type="entry name" value="7tmA_CCKR-like"/>
    <property type="match status" value="1"/>
</dbReference>
<dbReference type="Proteomes" id="UP000515163">
    <property type="component" value="Unplaced"/>
</dbReference>
<evidence type="ECO:0000259" key="11">
    <source>
        <dbReference type="PROSITE" id="PS50262"/>
    </source>
</evidence>
<sequence length="441" mass="50047">MYIPGVTVNISNNSVIFCPAYRQSLALQIGKTGLYALIISLSLIGNTIVILTVYKNQHMRSVTNLFISSLAASDLLITFLGMPNMITQVYLFDKWIFGEAVCKMVVFLQSVSVASSVLTLLVITKDRFVAIIFPFHARMEFNAARIILAVIWVVALGVMAPLIYATRVQTGELGYEVCYEDWAPAFDRINAPKNYTVILFVTLYLIPLITMAVLYSIIARKLWRRKQVGEQVTNVDPAQTSRKKVIKMLITVVVLFAACWLPLYVYQFIGFFALHRFPCFDYNYIFYFTSLFLSHANSAINPFLYALFNRNYREGFRVACRCFRGQKEQRAGENRRTMHFNTSVIRNGSDESPPQEGVKNTQLKPALTKSDCHSFFALGYTRTFSPNKTIYEKSEGKAKKQDGITGISFASRRRSDSESLSGSVIMQFSNLCYENDTDDLQ</sequence>
<dbReference type="GO" id="GO:0004983">
    <property type="term" value="F:neuropeptide Y receptor activity"/>
    <property type="evidence" value="ECO:0007669"/>
    <property type="project" value="InterPro"/>
</dbReference>
<keyword evidence="5" id="KW-0297">G-protein coupled receptor</keyword>
<dbReference type="PANTHER" id="PTHR45695">
    <property type="entry name" value="LEUCOKININ RECEPTOR-RELATED"/>
    <property type="match status" value="1"/>
</dbReference>
<feature type="domain" description="G-protein coupled receptors family 1 profile" evidence="11">
    <location>
        <begin position="45"/>
        <end position="305"/>
    </location>
</feature>
<dbReference type="OrthoDB" id="5975336at2759"/>
<evidence type="ECO:0000256" key="7">
    <source>
        <dbReference type="ARBA" id="ARBA00023170"/>
    </source>
</evidence>
<keyword evidence="3 10" id="KW-0812">Transmembrane</keyword>
<feature type="region of interest" description="Disordered" evidence="9">
    <location>
        <begin position="342"/>
        <end position="363"/>
    </location>
</feature>
<dbReference type="SMART" id="SM01381">
    <property type="entry name" value="7TM_GPCR_Srsx"/>
    <property type="match status" value="1"/>
</dbReference>
<dbReference type="Pfam" id="PF00001">
    <property type="entry name" value="7tm_1"/>
    <property type="match status" value="1"/>
</dbReference>
<gene>
    <name evidence="13" type="primary">LOC116297592</name>
</gene>
<dbReference type="FunCoup" id="A0A6P8I1Q9">
    <property type="interactions" value="513"/>
</dbReference>
<dbReference type="PROSITE" id="PS50262">
    <property type="entry name" value="G_PROTEIN_RECEP_F1_2"/>
    <property type="match status" value="1"/>
</dbReference>
<feature type="transmembrane region" description="Helical" evidence="10">
    <location>
        <begin position="195"/>
        <end position="218"/>
    </location>
</feature>
<organism evidence="12 13">
    <name type="scientific">Actinia tenebrosa</name>
    <name type="common">Australian red waratah sea anemone</name>
    <dbReference type="NCBI Taxonomy" id="6105"/>
    <lineage>
        <taxon>Eukaryota</taxon>
        <taxon>Metazoa</taxon>
        <taxon>Cnidaria</taxon>
        <taxon>Anthozoa</taxon>
        <taxon>Hexacorallia</taxon>
        <taxon>Actiniaria</taxon>
        <taxon>Actiniidae</taxon>
        <taxon>Actinia</taxon>
    </lineage>
</organism>
<evidence type="ECO:0000256" key="6">
    <source>
        <dbReference type="ARBA" id="ARBA00023136"/>
    </source>
</evidence>
<evidence type="ECO:0000313" key="13">
    <source>
        <dbReference type="RefSeq" id="XP_031561713.1"/>
    </source>
</evidence>
<evidence type="ECO:0000256" key="9">
    <source>
        <dbReference type="SAM" id="MobiDB-lite"/>
    </source>
</evidence>
<feature type="transmembrane region" description="Helical" evidence="10">
    <location>
        <begin position="34"/>
        <end position="53"/>
    </location>
</feature>
<keyword evidence="7" id="KW-0675">Receptor</keyword>
<evidence type="ECO:0000256" key="3">
    <source>
        <dbReference type="ARBA" id="ARBA00022692"/>
    </source>
</evidence>
<protein>
    <submittedName>
        <fullName evidence="13">QRFP-like peptide receptor</fullName>
    </submittedName>
</protein>
<feature type="transmembrane region" description="Helical" evidence="10">
    <location>
        <begin position="65"/>
        <end position="86"/>
    </location>
</feature>
<evidence type="ECO:0000256" key="1">
    <source>
        <dbReference type="ARBA" id="ARBA00004141"/>
    </source>
</evidence>
<evidence type="ECO:0000256" key="4">
    <source>
        <dbReference type="ARBA" id="ARBA00022989"/>
    </source>
</evidence>
<dbReference type="InterPro" id="IPR017452">
    <property type="entry name" value="GPCR_Rhodpsn_7TM"/>
</dbReference>
<dbReference type="PANTHER" id="PTHR45695:SF9">
    <property type="entry name" value="LEUCOKININ RECEPTOR"/>
    <property type="match status" value="1"/>
</dbReference>
<dbReference type="SUPFAM" id="SSF81321">
    <property type="entry name" value="Family A G protein-coupled receptor-like"/>
    <property type="match status" value="1"/>
</dbReference>
<evidence type="ECO:0000256" key="10">
    <source>
        <dbReference type="SAM" id="Phobius"/>
    </source>
</evidence>
<proteinExistence type="inferred from homology"/>
<feature type="transmembrane region" description="Helical" evidence="10">
    <location>
        <begin position="284"/>
        <end position="308"/>
    </location>
</feature>
<dbReference type="Gene3D" id="1.20.1070.10">
    <property type="entry name" value="Rhodopsin 7-helix transmembrane proteins"/>
    <property type="match status" value="1"/>
</dbReference>
<dbReference type="GO" id="GO:0005886">
    <property type="term" value="C:plasma membrane"/>
    <property type="evidence" value="ECO:0007669"/>
    <property type="project" value="TreeGrafter"/>
</dbReference>
<dbReference type="FunFam" id="1.20.1070.10:FF:000291">
    <property type="entry name" value="Predicted protein"/>
    <property type="match status" value="1"/>
</dbReference>
<dbReference type="InterPro" id="IPR000276">
    <property type="entry name" value="GPCR_Rhodpsn"/>
</dbReference>
<feature type="transmembrane region" description="Helical" evidence="10">
    <location>
        <begin position="106"/>
        <end position="123"/>
    </location>
</feature>
<reference evidence="13" key="1">
    <citation type="submission" date="2025-08" db="UniProtKB">
        <authorList>
            <consortium name="RefSeq"/>
        </authorList>
    </citation>
    <scope>IDENTIFICATION</scope>
    <source>
        <tissue evidence="13">Tentacle</tissue>
    </source>
</reference>
<keyword evidence="4 10" id="KW-1133">Transmembrane helix</keyword>
<dbReference type="GeneID" id="116297592"/>
<dbReference type="InterPro" id="IPR000611">
    <property type="entry name" value="NPY_rcpt"/>
</dbReference>
<accession>A0A6P8I1Q9</accession>
<evidence type="ECO:0000256" key="5">
    <source>
        <dbReference type="ARBA" id="ARBA00023040"/>
    </source>
</evidence>
<dbReference type="AlphaFoldDB" id="A0A6P8I1Q9"/>
<dbReference type="RefSeq" id="XP_031561713.1">
    <property type="nucleotide sequence ID" value="XM_031705853.1"/>
</dbReference>
<name>A0A6P8I1Q9_ACTTE</name>
<dbReference type="InParanoid" id="A0A6P8I1Q9"/>
<keyword evidence="12" id="KW-1185">Reference proteome</keyword>